<reference evidence="1 2" key="1">
    <citation type="submission" date="2020-01" db="EMBL/GenBank/DDBJ databases">
        <title>Kibdelosporangium persica a novel Actinomycetes from a hot desert in Iran.</title>
        <authorList>
            <person name="Safaei N."/>
            <person name="Zaburannyi N."/>
            <person name="Mueller R."/>
            <person name="Wink J."/>
        </authorList>
    </citation>
    <scope>NUCLEOTIDE SEQUENCE [LARGE SCALE GENOMIC DNA]</scope>
    <source>
        <strain evidence="1 2">4NS15</strain>
    </source>
</reference>
<keyword evidence="2" id="KW-1185">Reference proteome</keyword>
<accession>A0ABX2F0M7</accession>
<proteinExistence type="predicted"/>
<comment type="caution">
    <text evidence="1">The sequence shown here is derived from an EMBL/GenBank/DDBJ whole genome shotgun (WGS) entry which is preliminary data.</text>
</comment>
<dbReference type="Proteomes" id="UP000763557">
    <property type="component" value="Unassembled WGS sequence"/>
</dbReference>
<evidence type="ECO:0000313" key="2">
    <source>
        <dbReference type="Proteomes" id="UP000763557"/>
    </source>
</evidence>
<dbReference type="RefSeq" id="WP_173126526.1">
    <property type="nucleotide sequence ID" value="NZ_CBCSGW010000038.1"/>
</dbReference>
<name>A0ABX2F0M7_9PSEU</name>
<organism evidence="1 2">
    <name type="scientific">Kibdelosporangium persicum</name>
    <dbReference type="NCBI Taxonomy" id="2698649"/>
    <lineage>
        <taxon>Bacteria</taxon>
        <taxon>Bacillati</taxon>
        <taxon>Actinomycetota</taxon>
        <taxon>Actinomycetes</taxon>
        <taxon>Pseudonocardiales</taxon>
        <taxon>Pseudonocardiaceae</taxon>
        <taxon>Kibdelosporangium</taxon>
    </lineage>
</organism>
<protein>
    <submittedName>
        <fullName evidence="1">Uncharacterized protein</fullName>
    </submittedName>
</protein>
<dbReference type="EMBL" id="JAAATY010000003">
    <property type="protein sequence ID" value="NRN64502.1"/>
    <property type="molecule type" value="Genomic_DNA"/>
</dbReference>
<gene>
    <name evidence="1" type="ORF">GC106_17080</name>
</gene>
<evidence type="ECO:0000313" key="1">
    <source>
        <dbReference type="EMBL" id="NRN64502.1"/>
    </source>
</evidence>
<sequence length="114" mass="12880">MTSPWSTEAGRGAREAQLRLLAQDKGFAGEFAREVLAGRANLHAILRQSIVPEDALGSVRAAAERWNALPDEEKRTLVHEWDDTTARTIEALNAIARPEPKPPENHEDETWWKW</sequence>